<reference evidence="8 9" key="2">
    <citation type="submission" date="2018-08" db="EMBL/GenBank/DDBJ databases">
        <title>A genome reference for cultivated species of the human gut microbiota.</title>
        <authorList>
            <person name="Zou Y."/>
            <person name="Xue W."/>
            <person name="Luo G."/>
        </authorList>
    </citation>
    <scope>NUCLEOTIDE SEQUENCE [LARGE SCALE GENOMIC DNA]</scope>
    <source>
        <strain evidence="6 10">AF17-20</strain>
        <strain evidence="5 9">OM07-9</strain>
        <strain evidence="4 8">TF08-13</strain>
    </source>
</reference>
<protein>
    <recommendedName>
        <fullName evidence="12">Glycoside hydrolase family 38 N-terminal domain-containing protein</fullName>
    </recommendedName>
</protein>
<feature type="signal peptide" evidence="1">
    <location>
        <begin position="1"/>
        <end position="23"/>
    </location>
</feature>
<organism evidence="6 10">
    <name type="scientific">Bacteroides uniformis</name>
    <dbReference type="NCBI Taxonomy" id="820"/>
    <lineage>
        <taxon>Bacteria</taxon>
        <taxon>Pseudomonadati</taxon>
        <taxon>Bacteroidota</taxon>
        <taxon>Bacteroidia</taxon>
        <taxon>Bacteroidales</taxon>
        <taxon>Bacteroidaceae</taxon>
        <taxon>Bacteroides</taxon>
    </lineage>
</organism>
<sequence>MKCIVNKLFIGALFLLGALVCSCQNTTENTVESSVEGKDTLGFKYIDIVHITHTDYGYTDHALIAVDLHKRFIDVALDLALKTKDEIPENRFAWTVEALDPFYSWWNSASEDRRESMLDMIENKQIGINAMPFHIHPYANKEQWDEMFDWIPKDMWSQLDIEVGMQHDVNGFPRAAATRLLDRDIHYIWTGINPHWGGSPVEQPGAFWWKMPDDRKLLVWSGYPYWQGYLFFAEKEWRLQQREYANTQTSWPRNGNILQTDDVSMHGAYDVCVKRLKDLREKGYDYPFLTLTFTNEWRCDNDGPMPQLLAFIKKWNEMGFKPMLRMKTAGEAMRNIEKEIGNQLRTFEGEWQDWWAFGGAAMPREMEVARRAVYHTKAISSPVWGELNSGAKDELKEINRLLCRYFEHTYGSNETSEAPYSLYTQGQLNEKNGFAYRPWERGKYLLAQLARNKFAQADAGLYVVNAANASYTGWVKLDVTGFREVDYKSVRNLENGKSYPLFKEGDYVWRWVVDENLNTSREAIPGGTEAWFWVSDMPANSFTRFALDTSEVEIIDKKIDLPELFFDKNGWVTSARWKGMDEPLFTEGLADFMVVHFNDMDRWSQGDIYMHMDEAQRIEKFNEITRMEWAKPKSKAKVRETPYSWIVSQDMEHPRVKNMNRQVEIFKEVPRAKVNIFFDRISSIAPEVFYAKFPFPQDCRQPVATNGGIPYELYKEQIPNSCKDFFVIDSWVKYEAEDGARIWSSGDVPIVSFGGHHMGMRLQDAPKKENELYGMLYNNLWVVNFCVDSPGEMNFEFDLTYREGKQSVEQLTDMADSYYIPMSIVNTPEALEDPVVHKYLNTPQRLTSGY</sequence>
<feature type="chain" id="PRO_5014251195" description="Glycoside hydrolase family 38 N-terminal domain-containing protein" evidence="1">
    <location>
        <begin position="24"/>
        <end position="850"/>
    </location>
</feature>
<evidence type="ECO:0000313" key="7">
    <source>
        <dbReference type="Proteomes" id="UP000095766"/>
    </source>
</evidence>
<dbReference type="Proteomes" id="UP000095766">
    <property type="component" value="Unassembled WGS sequence"/>
</dbReference>
<evidence type="ECO:0000313" key="3">
    <source>
        <dbReference type="EMBL" id="KAB4169311.1"/>
    </source>
</evidence>
<dbReference type="Proteomes" id="UP000433928">
    <property type="component" value="Unassembled WGS sequence"/>
</dbReference>
<evidence type="ECO:0000313" key="2">
    <source>
        <dbReference type="EMBL" id="CUP81273.1"/>
    </source>
</evidence>
<dbReference type="PROSITE" id="PS51257">
    <property type="entry name" value="PROKAR_LIPOPROTEIN"/>
    <property type="match status" value="1"/>
</dbReference>
<evidence type="ECO:0008006" key="12">
    <source>
        <dbReference type="Google" id="ProtNLM"/>
    </source>
</evidence>
<gene>
    <name evidence="6" type="ORF">DWW83_05170</name>
    <name evidence="5" type="ORF">DXC07_11685</name>
    <name evidence="4" type="ORF">DXC80_09675</name>
    <name evidence="2" type="ORF">ERS852510_02395</name>
    <name evidence="3" type="ORF">GAQ59_12500</name>
</gene>
<reference evidence="3 11" key="3">
    <citation type="journal article" date="2019" name="Nat. Med.">
        <title>A library of human gut bacterial isolates paired with longitudinal multiomics data enables mechanistic microbiome research.</title>
        <authorList>
            <person name="Poyet M."/>
            <person name="Groussin M."/>
            <person name="Gibbons S.M."/>
            <person name="Avila-Pacheco J."/>
            <person name="Jiang X."/>
            <person name="Kearney S.M."/>
            <person name="Perrotta A.R."/>
            <person name="Berdy B."/>
            <person name="Zhao S."/>
            <person name="Lieberman T.D."/>
            <person name="Swanson P.K."/>
            <person name="Smith M."/>
            <person name="Roesemann S."/>
            <person name="Alexander J.E."/>
            <person name="Rich S.A."/>
            <person name="Livny J."/>
            <person name="Vlamakis H."/>
            <person name="Clish C."/>
            <person name="Bullock K."/>
            <person name="Deik A."/>
            <person name="Scott J."/>
            <person name="Pierce K.A."/>
            <person name="Xavier R.J."/>
            <person name="Alm E.J."/>
        </authorList>
    </citation>
    <scope>NUCLEOTIDE SEQUENCE [LARGE SCALE GENOMIC DNA]</scope>
    <source>
        <strain evidence="3 11">BIOML-A27</strain>
    </source>
</reference>
<dbReference type="EMBL" id="QRXV01000004">
    <property type="protein sequence ID" value="RGU40440.1"/>
    <property type="molecule type" value="Genomic_DNA"/>
</dbReference>
<evidence type="ECO:0000313" key="11">
    <source>
        <dbReference type="Proteomes" id="UP000433928"/>
    </source>
</evidence>
<dbReference type="CDD" id="cd10791">
    <property type="entry name" value="GH38N_AMII_like_1"/>
    <property type="match status" value="1"/>
</dbReference>
<dbReference type="Proteomes" id="UP000261295">
    <property type="component" value="Unassembled WGS sequence"/>
</dbReference>
<evidence type="ECO:0000313" key="4">
    <source>
        <dbReference type="EMBL" id="RGL13938.1"/>
    </source>
</evidence>
<dbReference type="EMBL" id="QSRK01000012">
    <property type="protein sequence ID" value="RGL13938.1"/>
    <property type="molecule type" value="Genomic_DNA"/>
</dbReference>
<keyword evidence="1" id="KW-0732">Signal</keyword>
<evidence type="ECO:0000313" key="6">
    <source>
        <dbReference type="EMBL" id="RGU40440.1"/>
    </source>
</evidence>
<name>A0A174EKM7_BACUN</name>
<dbReference type="EMBL" id="CZAO01000011">
    <property type="protein sequence ID" value="CUP81273.1"/>
    <property type="molecule type" value="Genomic_DNA"/>
</dbReference>
<reference evidence="2 7" key="1">
    <citation type="submission" date="2015-09" db="EMBL/GenBank/DDBJ databases">
        <authorList>
            <consortium name="Pathogen Informatics"/>
        </authorList>
    </citation>
    <scope>NUCLEOTIDE SEQUENCE [LARGE SCALE GENOMIC DNA]</scope>
    <source>
        <strain evidence="2 7">2789STDY5834898</strain>
    </source>
</reference>
<dbReference type="Proteomes" id="UP000260795">
    <property type="component" value="Unassembled WGS sequence"/>
</dbReference>
<evidence type="ECO:0000313" key="8">
    <source>
        <dbReference type="Proteomes" id="UP000260795"/>
    </source>
</evidence>
<evidence type="ECO:0000313" key="5">
    <source>
        <dbReference type="EMBL" id="RGM54817.1"/>
    </source>
</evidence>
<evidence type="ECO:0000313" key="10">
    <source>
        <dbReference type="Proteomes" id="UP000284022"/>
    </source>
</evidence>
<accession>A0A174EKM7</accession>
<dbReference type="Proteomes" id="UP000284022">
    <property type="component" value="Unassembled WGS sequence"/>
</dbReference>
<dbReference type="GeneID" id="99750116"/>
<dbReference type="EMBL" id="QSTL01000010">
    <property type="protein sequence ID" value="RGM54817.1"/>
    <property type="molecule type" value="Genomic_DNA"/>
</dbReference>
<evidence type="ECO:0000313" key="9">
    <source>
        <dbReference type="Proteomes" id="UP000261295"/>
    </source>
</evidence>
<dbReference type="AlphaFoldDB" id="A0A174EKM7"/>
<dbReference type="EMBL" id="WCUG01000009">
    <property type="protein sequence ID" value="KAB4169311.1"/>
    <property type="molecule type" value="Genomic_DNA"/>
</dbReference>
<dbReference type="RefSeq" id="WP_005830794.1">
    <property type="nucleotide sequence ID" value="NZ_BQNO01000001.1"/>
</dbReference>
<proteinExistence type="predicted"/>
<evidence type="ECO:0000256" key="1">
    <source>
        <dbReference type="SAM" id="SignalP"/>
    </source>
</evidence>